<proteinExistence type="predicted"/>
<sequence>MVSFYSDNTTGSAWVSSTRRFSLPHRTESLESPFLAGDYAKADRRRKKRDKRRAREMTKRAPRSFSEAPRKEARPLQSQPTRAMRSPLGQPAAQTGQRPPMPQARQPQAPLPQARQPQAPVTGMTVGRLHGVTIAPQTSFFDRMSRTVQNFSNSRLTSLTKKSFPASSGFALDKVELTKQEYEAWIAGDPTANANVVVDGAPGTRPEAY</sequence>
<accession>A0ABT9PFW1</accession>
<evidence type="ECO:0000313" key="3">
    <source>
        <dbReference type="Proteomes" id="UP001230145"/>
    </source>
</evidence>
<feature type="region of interest" description="Disordered" evidence="1">
    <location>
        <begin position="25"/>
        <end position="118"/>
    </location>
</feature>
<protein>
    <submittedName>
        <fullName evidence="2">Uncharacterized protein</fullName>
    </submittedName>
</protein>
<dbReference type="Proteomes" id="UP001230145">
    <property type="component" value="Unassembled WGS sequence"/>
</dbReference>
<evidence type="ECO:0000256" key="1">
    <source>
        <dbReference type="SAM" id="MobiDB-lite"/>
    </source>
</evidence>
<feature type="compositionally biased region" description="Low complexity" evidence="1">
    <location>
        <begin position="103"/>
        <end position="118"/>
    </location>
</feature>
<dbReference type="EMBL" id="JAUSQL010000001">
    <property type="protein sequence ID" value="MDP9831347.1"/>
    <property type="molecule type" value="Genomic_DNA"/>
</dbReference>
<organism evidence="2 3">
    <name type="scientific">Trueperella abortisuis</name>
    <dbReference type="NCBI Taxonomy" id="445930"/>
    <lineage>
        <taxon>Bacteria</taxon>
        <taxon>Bacillati</taxon>
        <taxon>Actinomycetota</taxon>
        <taxon>Actinomycetes</taxon>
        <taxon>Actinomycetales</taxon>
        <taxon>Actinomycetaceae</taxon>
        <taxon>Trueperella</taxon>
    </lineage>
</organism>
<name>A0ABT9PFW1_9ACTO</name>
<feature type="compositionally biased region" description="Basic residues" evidence="1">
    <location>
        <begin position="43"/>
        <end position="52"/>
    </location>
</feature>
<reference evidence="2 3" key="1">
    <citation type="submission" date="2023-07" db="EMBL/GenBank/DDBJ databases">
        <title>Sequencing the genomes of 1000 actinobacteria strains.</title>
        <authorList>
            <person name="Klenk H.-P."/>
        </authorList>
    </citation>
    <scope>NUCLEOTIDE SEQUENCE [LARGE SCALE GENOMIC DNA]</scope>
    <source>
        <strain evidence="2 3">DSM 19515</strain>
    </source>
</reference>
<comment type="caution">
    <text evidence="2">The sequence shown here is derived from an EMBL/GenBank/DDBJ whole genome shotgun (WGS) entry which is preliminary data.</text>
</comment>
<gene>
    <name evidence="2" type="ORF">J2S45_000026</name>
</gene>
<keyword evidence="3" id="KW-1185">Reference proteome</keyword>
<dbReference type="RefSeq" id="WP_307634125.1">
    <property type="nucleotide sequence ID" value="NZ_JAUSQL010000001.1"/>
</dbReference>
<evidence type="ECO:0000313" key="2">
    <source>
        <dbReference type="EMBL" id="MDP9831347.1"/>
    </source>
</evidence>